<sequence length="87" mass="9502">MLRKMIDFWYSKMEGKYLSRMGHFTTGFMISTIAGHLVSLLIGLIAAVIAGMAKEWIDKESGKGEVSFVAFLLTALGGLLAYTILGI</sequence>
<dbReference type="Proteomes" id="UP000199520">
    <property type="component" value="Unassembled WGS sequence"/>
</dbReference>
<feature type="transmembrane region" description="Helical" evidence="1">
    <location>
        <begin position="21"/>
        <end position="46"/>
    </location>
</feature>
<accession>A0A1I4N050</accession>
<dbReference type="STRING" id="1123291.SAMN04490355_10406"/>
<dbReference type="EMBL" id="FOTS01000040">
    <property type="protein sequence ID" value="SFM08954.1"/>
    <property type="molecule type" value="Genomic_DNA"/>
</dbReference>
<gene>
    <name evidence="2" type="ORF">SAMN04490355_10406</name>
</gene>
<keyword evidence="1" id="KW-1133">Transmembrane helix</keyword>
<protein>
    <submittedName>
        <fullName evidence="2">Uncharacterized protein</fullName>
    </submittedName>
</protein>
<organism evidence="2 3">
    <name type="scientific">Pelosinus propionicus DSM 13327</name>
    <dbReference type="NCBI Taxonomy" id="1123291"/>
    <lineage>
        <taxon>Bacteria</taxon>
        <taxon>Bacillati</taxon>
        <taxon>Bacillota</taxon>
        <taxon>Negativicutes</taxon>
        <taxon>Selenomonadales</taxon>
        <taxon>Sporomusaceae</taxon>
        <taxon>Pelosinus</taxon>
    </lineage>
</organism>
<feature type="transmembrane region" description="Helical" evidence="1">
    <location>
        <begin position="66"/>
        <end position="85"/>
    </location>
</feature>
<evidence type="ECO:0000313" key="2">
    <source>
        <dbReference type="EMBL" id="SFM08954.1"/>
    </source>
</evidence>
<evidence type="ECO:0000313" key="3">
    <source>
        <dbReference type="Proteomes" id="UP000199520"/>
    </source>
</evidence>
<reference evidence="3" key="1">
    <citation type="submission" date="2016-10" db="EMBL/GenBank/DDBJ databases">
        <authorList>
            <person name="Varghese N."/>
            <person name="Submissions S."/>
        </authorList>
    </citation>
    <scope>NUCLEOTIDE SEQUENCE [LARGE SCALE GENOMIC DNA]</scope>
    <source>
        <strain evidence="3">DSM 13327</strain>
    </source>
</reference>
<keyword evidence="3" id="KW-1185">Reference proteome</keyword>
<dbReference type="AlphaFoldDB" id="A0A1I4N050"/>
<keyword evidence="1" id="KW-0812">Transmembrane</keyword>
<name>A0A1I4N050_9FIRM</name>
<proteinExistence type="predicted"/>
<evidence type="ECO:0000256" key="1">
    <source>
        <dbReference type="SAM" id="Phobius"/>
    </source>
</evidence>
<keyword evidence="1" id="KW-0472">Membrane</keyword>
<dbReference type="RefSeq" id="WP_090940749.1">
    <property type="nucleotide sequence ID" value="NZ_FOTS01000040.1"/>
</dbReference>